<dbReference type="CDD" id="cd06173">
    <property type="entry name" value="MFS_MefA_like"/>
    <property type="match status" value="1"/>
</dbReference>
<evidence type="ECO:0000313" key="8">
    <source>
        <dbReference type="Proteomes" id="UP000317043"/>
    </source>
</evidence>
<dbReference type="InterPro" id="IPR011701">
    <property type="entry name" value="MFS"/>
</dbReference>
<evidence type="ECO:0000256" key="4">
    <source>
        <dbReference type="ARBA" id="ARBA00022989"/>
    </source>
</evidence>
<dbReference type="AlphaFoldDB" id="A0A543AV69"/>
<reference evidence="7 8" key="1">
    <citation type="submission" date="2019-06" db="EMBL/GenBank/DDBJ databases">
        <title>Sequencing the genomes of 1000 actinobacteria strains.</title>
        <authorList>
            <person name="Klenk H.-P."/>
        </authorList>
    </citation>
    <scope>NUCLEOTIDE SEQUENCE [LARGE SCALE GENOMIC DNA]</scope>
    <source>
        <strain evidence="7 8">DSM 45928</strain>
    </source>
</reference>
<dbReference type="Gene3D" id="1.20.1250.20">
    <property type="entry name" value="MFS general substrate transporter like domains"/>
    <property type="match status" value="2"/>
</dbReference>
<evidence type="ECO:0000256" key="3">
    <source>
        <dbReference type="ARBA" id="ARBA00022692"/>
    </source>
</evidence>
<feature type="transmembrane region" description="Helical" evidence="6">
    <location>
        <begin position="372"/>
        <end position="394"/>
    </location>
</feature>
<sequence>MLAVLRNTTYRRLFTAQVVALSGTGLATVALGLLAYDLSGGNASAVLGTALAIKMIAYVVIAPVVTAMTDRIPPRTLLITMDATRALIASALPFVTQVWQVYVLIFLLQAASATFTPTFQATIPRVLSNEADYTRALSLSRLAYDLESLVSPILAASLLTLVSYGWLFTGTGVGFLASGLLVASVVLPRPGTAQRSGGRWTNIGFGTRLYLATPRLRALSALNMAVAAAGAVVIVNTVVLVRDHLHRDVTSVAVALAAYGAGSMTVAVLLPRVLDRLRDRRLMPPAAMVLALALAVLTATLHFDALTWPFLLTIWAILGAATAVVLTPVGRLVHRSARSPDLPAAFAAQFSLSHACWLVTYPLTGWLATTSMTAAAATATLITAVTATAAAMLWPTSDPATLPHVHTDLPPGHPHLADAAPTGHGYRHTHHYVIDRLHSRWPLSATGRVNG</sequence>
<feature type="transmembrane region" description="Helical" evidence="6">
    <location>
        <begin position="282"/>
        <end position="303"/>
    </location>
</feature>
<comment type="subcellular location">
    <subcellularLocation>
        <location evidence="1">Cell membrane</location>
        <topology evidence="1">Multi-pass membrane protein</topology>
    </subcellularLocation>
</comment>
<dbReference type="InterPro" id="IPR036259">
    <property type="entry name" value="MFS_trans_sf"/>
</dbReference>
<feature type="transmembrane region" description="Helical" evidence="6">
    <location>
        <begin position="218"/>
        <end position="240"/>
    </location>
</feature>
<keyword evidence="4 6" id="KW-1133">Transmembrane helix</keyword>
<evidence type="ECO:0000256" key="6">
    <source>
        <dbReference type="SAM" id="Phobius"/>
    </source>
</evidence>
<protein>
    <submittedName>
        <fullName evidence="7">Putative MFS family arabinose efflux permease</fullName>
    </submittedName>
</protein>
<dbReference type="EMBL" id="VFOW01000001">
    <property type="protein sequence ID" value="TQL76476.1"/>
    <property type="molecule type" value="Genomic_DNA"/>
</dbReference>
<feature type="transmembrane region" description="Helical" evidence="6">
    <location>
        <begin position="86"/>
        <end position="108"/>
    </location>
</feature>
<dbReference type="InParanoid" id="A0A543AV69"/>
<dbReference type="PANTHER" id="PTHR23513:SF18">
    <property type="entry name" value="INTEGRAL MEMBRANE PROTEIN"/>
    <property type="match status" value="1"/>
</dbReference>
<evidence type="ECO:0000256" key="5">
    <source>
        <dbReference type="ARBA" id="ARBA00023136"/>
    </source>
</evidence>
<keyword evidence="5 6" id="KW-0472">Membrane</keyword>
<dbReference type="RefSeq" id="WP_142037966.1">
    <property type="nucleotide sequence ID" value="NZ_JBHTGS010000001.1"/>
</dbReference>
<dbReference type="PANTHER" id="PTHR23513">
    <property type="entry name" value="INTEGRAL MEMBRANE EFFLUX PROTEIN-RELATED"/>
    <property type="match status" value="1"/>
</dbReference>
<feature type="transmembrane region" description="Helical" evidence="6">
    <location>
        <begin position="42"/>
        <end position="65"/>
    </location>
</feature>
<evidence type="ECO:0000256" key="1">
    <source>
        <dbReference type="ARBA" id="ARBA00004651"/>
    </source>
</evidence>
<keyword evidence="8" id="KW-1185">Reference proteome</keyword>
<keyword evidence="3 6" id="KW-0812">Transmembrane</keyword>
<dbReference type="Pfam" id="PF07690">
    <property type="entry name" value="MFS_1"/>
    <property type="match status" value="2"/>
</dbReference>
<organism evidence="7 8">
    <name type="scientific">Stackebrandtia endophytica</name>
    <dbReference type="NCBI Taxonomy" id="1496996"/>
    <lineage>
        <taxon>Bacteria</taxon>
        <taxon>Bacillati</taxon>
        <taxon>Actinomycetota</taxon>
        <taxon>Actinomycetes</taxon>
        <taxon>Glycomycetales</taxon>
        <taxon>Glycomycetaceae</taxon>
        <taxon>Stackebrandtia</taxon>
    </lineage>
</organism>
<gene>
    <name evidence="7" type="ORF">FB566_2008</name>
</gene>
<proteinExistence type="predicted"/>
<evidence type="ECO:0000313" key="7">
    <source>
        <dbReference type="EMBL" id="TQL76476.1"/>
    </source>
</evidence>
<keyword evidence="2" id="KW-1003">Cell membrane</keyword>
<feature type="transmembrane region" description="Helical" evidence="6">
    <location>
        <begin position="12"/>
        <end position="36"/>
    </location>
</feature>
<evidence type="ECO:0000256" key="2">
    <source>
        <dbReference type="ARBA" id="ARBA00022475"/>
    </source>
</evidence>
<feature type="transmembrane region" description="Helical" evidence="6">
    <location>
        <begin position="342"/>
        <end position="360"/>
    </location>
</feature>
<feature type="transmembrane region" description="Helical" evidence="6">
    <location>
        <begin position="309"/>
        <end position="330"/>
    </location>
</feature>
<dbReference type="GO" id="GO:0005886">
    <property type="term" value="C:plasma membrane"/>
    <property type="evidence" value="ECO:0007669"/>
    <property type="project" value="UniProtKB-SubCell"/>
</dbReference>
<comment type="caution">
    <text evidence="7">The sequence shown here is derived from an EMBL/GenBank/DDBJ whole genome shotgun (WGS) entry which is preliminary data.</text>
</comment>
<dbReference type="SUPFAM" id="SSF103473">
    <property type="entry name" value="MFS general substrate transporter"/>
    <property type="match status" value="1"/>
</dbReference>
<dbReference type="GO" id="GO:0022857">
    <property type="term" value="F:transmembrane transporter activity"/>
    <property type="evidence" value="ECO:0007669"/>
    <property type="project" value="InterPro"/>
</dbReference>
<dbReference type="Proteomes" id="UP000317043">
    <property type="component" value="Unassembled WGS sequence"/>
</dbReference>
<dbReference type="OrthoDB" id="4368225at2"/>
<feature type="transmembrane region" description="Helical" evidence="6">
    <location>
        <begin position="252"/>
        <end position="270"/>
    </location>
</feature>
<feature type="transmembrane region" description="Helical" evidence="6">
    <location>
        <begin position="164"/>
        <end position="187"/>
    </location>
</feature>
<accession>A0A543AV69</accession>
<name>A0A543AV69_9ACTN</name>